<dbReference type="PANTHER" id="PTHR12542">
    <property type="entry name" value="EXOCYST COMPLEX PROTEIN EXO70"/>
    <property type="match status" value="1"/>
</dbReference>
<dbReference type="GO" id="GO:0005546">
    <property type="term" value="F:phosphatidylinositol-4,5-bisphosphate binding"/>
    <property type="evidence" value="ECO:0007669"/>
    <property type="project" value="InterPro"/>
</dbReference>
<dbReference type="Gene3D" id="1.20.1280.170">
    <property type="entry name" value="Exocyst complex component Exo70"/>
    <property type="match status" value="1"/>
</dbReference>
<evidence type="ECO:0000256" key="1">
    <source>
        <dbReference type="ARBA" id="ARBA00006756"/>
    </source>
</evidence>
<sequence>MERTGPGLPEGMEALSRQASALREALERSEENTQGMVAALGSFDSRVSAIEASIRPAQVRTQAITMAHENIDRTIENAEAILAQFDIVRRQNGTNMQNGTVHPFTLEVIKYVKSLLDYQSTLKILFQQSETGSETESQLAVVIMKIMQALQNNLNGKSKQYKDPALSHIFLMNNLHYMVTSVRRSQAKDILGDDWIQRHGKIVQQNANQYKRVAWARILQTLTIQATGGTGSSAPSDVSSSGVSRSMIKERFKSFNAQFEELHAVQSQWTIPDQELRDNLRLAVAEVFLPAYRSFINRFGNLVQREKNPHKHIKHSPEALEQLLGQFFQGQQVGEQKH</sequence>
<keyword evidence="2 3" id="KW-0813">Transport</keyword>
<protein>
    <recommendedName>
        <fullName evidence="3">Exocyst subunit Exo70 family protein</fullName>
    </recommendedName>
</protein>
<evidence type="ECO:0000256" key="3">
    <source>
        <dbReference type="RuleBase" id="RU365026"/>
    </source>
</evidence>
<dbReference type="GO" id="GO:0006887">
    <property type="term" value="P:exocytosis"/>
    <property type="evidence" value="ECO:0007669"/>
    <property type="project" value="UniProtKB-KW"/>
</dbReference>
<keyword evidence="6" id="KW-1185">Reference proteome</keyword>
<comment type="caution">
    <text evidence="5">The sequence shown here is derived from an EMBL/GenBank/DDBJ whole genome shotgun (WGS) entry which is preliminary data.</text>
</comment>
<dbReference type="GO" id="GO:0000145">
    <property type="term" value="C:exocyst"/>
    <property type="evidence" value="ECO:0007669"/>
    <property type="project" value="InterPro"/>
</dbReference>
<evidence type="ECO:0000313" key="5">
    <source>
        <dbReference type="EMBL" id="RLM98226.1"/>
    </source>
</evidence>
<dbReference type="InterPro" id="IPR046364">
    <property type="entry name" value="Exo70_C"/>
</dbReference>
<proteinExistence type="inferred from homology"/>
<name>A0A3L6R5T2_PANMI</name>
<dbReference type="InterPro" id="IPR016159">
    <property type="entry name" value="Cullin_repeat-like_dom_sf"/>
</dbReference>
<comment type="function">
    <text evidence="3">Component of the exocyst complex.</text>
</comment>
<dbReference type="Pfam" id="PF03081">
    <property type="entry name" value="Exo70_C"/>
    <property type="match status" value="1"/>
</dbReference>
<dbReference type="PANTHER" id="PTHR12542:SF86">
    <property type="entry name" value="EXOCYST SUBUNIT EXO70 FAMILY PROTEIN"/>
    <property type="match status" value="1"/>
</dbReference>
<dbReference type="InterPro" id="IPR004140">
    <property type="entry name" value="Exo70"/>
</dbReference>
<keyword evidence="3" id="KW-0653">Protein transport</keyword>
<dbReference type="OrthoDB" id="1922221at2759"/>
<dbReference type="AlphaFoldDB" id="A0A3L6R5T2"/>
<comment type="similarity">
    <text evidence="1 3">Belongs to the EXO70 family.</text>
</comment>
<dbReference type="EMBL" id="PQIB02000009">
    <property type="protein sequence ID" value="RLM98226.1"/>
    <property type="molecule type" value="Genomic_DNA"/>
</dbReference>
<accession>A0A3L6R5T2</accession>
<keyword evidence="3" id="KW-0268">Exocytosis</keyword>
<dbReference type="GO" id="GO:0015031">
    <property type="term" value="P:protein transport"/>
    <property type="evidence" value="ECO:0007669"/>
    <property type="project" value="UniProtKB-KW"/>
</dbReference>
<evidence type="ECO:0000313" key="6">
    <source>
        <dbReference type="Proteomes" id="UP000275267"/>
    </source>
</evidence>
<dbReference type="SUPFAM" id="SSF74788">
    <property type="entry name" value="Cullin repeat-like"/>
    <property type="match status" value="1"/>
</dbReference>
<gene>
    <name evidence="5" type="ORF">C2845_PM06G14290</name>
</gene>
<evidence type="ECO:0000259" key="4">
    <source>
        <dbReference type="Pfam" id="PF03081"/>
    </source>
</evidence>
<feature type="domain" description="Exocyst complex subunit Exo70 C-terminal" evidence="4">
    <location>
        <begin position="16"/>
        <end position="325"/>
    </location>
</feature>
<evidence type="ECO:0000256" key="2">
    <source>
        <dbReference type="ARBA" id="ARBA00022448"/>
    </source>
</evidence>
<dbReference type="Proteomes" id="UP000275267">
    <property type="component" value="Unassembled WGS sequence"/>
</dbReference>
<reference evidence="6" key="1">
    <citation type="journal article" date="2019" name="Nat. Commun.">
        <title>The genome of broomcorn millet.</title>
        <authorList>
            <person name="Zou C."/>
            <person name="Miki D."/>
            <person name="Li D."/>
            <person name="Tang Q."/>
            <person name="Xiao L."/>
            <person name="Rajput S."/>
            <person name="Deng P."/>
            <person name="Jia W."/>
            <person name="Huang R."/>
            <person name="Zhang M."/>
            <person name="Sun Y."/>
            <person name="Hu J."/>
            <person name="Fu X."/>
            <person name="Schnable P.S."/>
            <person name="Li F."/>
            <person name="Zhang H."/>
            <person name="Feng B."/>
            <person name="Zhu X."/>
            <person name="Liu R."/>
            <person name="Schnable J.C."/>
            <person name="Zhu J.-K."/>
            <person name="Zhang H."/>
        </authorList>
    </citation>
    <scope>NUCLEOTIDE SEQUENCE [LARGE SCALE GENOMIC DNA]</scope>
</reference>
<dbReference type="STRING" id="4540.A0A3L6R5T2"/>
<organism evidence="5 6">
    <name type="scientific">Panicum miliaceum</name>
    <name type="common">Proso millet</name>
    <name type="synonym">Broomcorn millet</name>
    <dbReference type="NCBI Taxonomy" id="4540"/>
    <lineage>
        <taxon>Eukaryota</taxon>
        <taxon>Viridiplantae</taxon>
        <taxon>Streptophyta</taxon>
        <taxon>Embryophyta</taxon>
        <taxon>Tracheophyta</taxon>
        <taxon>Spermatophyta</taxon>
        <taxon>Magnoliopsida</taxon>
        <taxon>Liliopsida</taxon>
        <taxon>Poales</taxon>
        <taxon>Poaceae</taxon>
        <taxon>PACMAD clade</taxon>
        <taxon>Panicoideae</taxon>
        <taxon>Panicodae</taxon>
        <taxon>Paniceae</taxon>
        <taxon>Panicinae</taxon>
        <taxon>Panicum</taxon>
        <taxon>Panicum sect. Panicum</taxon>
    </lineage>
</organism>